<evidence type="ECO:0000256" key="1">
    <source>
        <dbReference type="ARBA" id="ARBA00004604"/>
    </source>
</evidence>
<sequence length="383" mass="43401">MAKKQKSKSKTKKQAPPPSPSPSESPESSEDEINYQSERVTLEQIDAMSDGEEDEIQEWNAEAKALRQAIADGVFDKLKLNSVDQGENDEDDEDSEEEQEGQEEDEQEEDEDDQSESGSESEEEEEEETQKKPIIKRGISNEKALASVTNTLLTEHAALQWPEKFDIVPSTPLPFGTLDAEGQPIMVHDDLKREVAFYNLALDAVHLARKECHKFDIPFTRPEDFFAEMVKTDAHMAMVKDRLIFESKKMEAFEQRKSNREQKLRAKEKHAHRLAEKAKSKKQHMKDVQDWADTAANSRVGGGRVRDDDDDYLNRMNGPNKKRMAANKKYGHGGKRGRFKQNDAKSMNDMSGYNPKGNFAGGQKAGANKRKGKRARDASKARR</sequence>
<comment type="similarity">
    <text evidence="2">Belongs to the EBP2 family.</text>
</comment>
<reference evidence="7 8" key="1">
    <citation type="journal article" date="2021" name="Sci. Rep.">
        <title>The genome of the diatom Chaetoceros tenuissimus carries an ancient integrated fragment of an extant virus.</title>
        <authorList>
            <person name="Hongo Y."/>
            <person name="Kimura K."/>
            <person name="Takaki Y."/>
            <person name="Yoshida Y."/>
            <person name="Baba S."/>
            <person name="Kobayashi G."/>
            <person name="Nagasaki K."/>
            <person name="Hano T."/>
            <person name="Tomaru Y."/>
        </authorList>
    </citation>
    <scope>NUCLEOTIDE SEQUENCE [LARGE SCALE GENOMIC DNA]</scope>
    <source>
        <strain evidence="7 8">NIES-3715</strain>
    </source>
</reference>
<keyword evidence="8" id="KW-1185">Reference proteome</keyword>
<dbReference type="GO" id="GO:0030687">
    <property type="term" value="C:preribosome, large subunit precursor"/>
    <property type="evidence" value="ECO:0007669"/>
    <property type="project" value="TreeGrafter"/>
</dbReference>
<keyword evidence="4" id="KW-0175">Coiled coil</keyword>
<dbReference type="PANTHER" id="PTHR13028">
    <property type="entry name" value="RRNA PROCESSING PROTEIN EBNA1-BINDING PROTEIN-RELATED"/>
    <property type="match status" value="1"/>
</dbReference>
<dbReference type="GO" id="GO:0005730">
    <property type="term" value="C:nucleolus"/>
    <property type="evidence" value="ECO:0007669"/>
    <property type="project" value="UniProtKB-SubCell"/>
</dbReference>
<proteinExistence type="inferred from homology"/>
<dbReference type="AlphaFoldDB" id="A0AAD3D2Q4"/>
<name>A0AAD3D2Q4_9STRA</name>
<feature type="compositionally biased region" description="Basic residues" evidence="6">
    <location>
        <begin position="320"/>
        <end position="339"/>
    </location>
</feature>
<organism evidence="7 8">
    <name type="scientific">Chaetoceros tenuissimus</name>
    <dbReference type="NCBI Taxonomy" id="426638"/>
    <lineage>
        <taxon>Eukaryota</taxon>
        <taxon>Sar</taxon>
        <taxon>Stramenopiles</taxon>
        <taxon>Ochrophyta</taxon>
        <taxon>Bacillariophyta</taxon>
        <taxon>Coscinodiscophyceae</taxon>
        <taxon>Chaetocerotophycidae</taxon>
        <taxon>Chaetocerotales</taxon>
        <taxon>Chaetocerotaceae</taxon>
        <taxon>Chaetoceros</taxon>
    </lineage>
</organism>
<feature type="compositionally biased region" description="Basic and acidic residues" evidence="6">
    <location>
        <begin position="254"/>
        <end position="265"/>
    </location>
</feature>
<comment type="caution">
    <text evidence="7">The sequence shown here is derived from an EMBL/GenBank/DDBJ whole genome shotgun (WGS) entry which is preliminary data.</text>
</comment>
<evidence type="ECO:0000313" key="7">
    <source>
        <dbReference type="EMBL" id="GFH55465.1"/>
    </source>
</evidence>
<dbReference type="GO" id="GO:0034399">
    <property type="term" value="C:nuclear periphery"/>
    <property type="evidence" value="ECO:0007669"/>
    <property type="project" value="TreeGrafter"/>
</dbReference>
<dbReference type="GO" id="GO:0006364">
    <property type="term" value="P:rRNA processing"/>
    <property type="evidence" value="ECO:0007669"/>
    <property type="project" value="TreeGrafter"/>
</dbReference>
<dbReference type="GO" id="GO:0042273">
    <property type="term" value="P:ribosomal large subunit biogenesis"/>
    <property type="evidence" value="ECO:0007669"/>
    <property type="project" value="TreeGrafter"/>
</dbReference>
<feature type="region of interest" description="Disordered" evidence="6">
    <location>
        <begin position="78"/>
        <end position="136"/>
    </location>
</feature>
<keyword evidence="5" id="KW-0539">Nucleus</keyword>
<evidence type="ECO:0000256" key="2">
    <source>
        <dbReference type="ARBA" id="ARBA00007336"/>
    </source>
</evidence>
<dbReference type="InterPro" id="IPR008610">
    <property type="entry name" value="Ebp2"/>
</dbReference>
<feature type="compositionally biased region" description="Basic residues" evidence="6">
    <location>
        <begin position="1"/>
        <end position="13"/>
    </location>
</feature>
<dbReference type="Pfam" id="PF05890">
    <property type="entry name" value="Ebp2"/>
    <property type="match status" value="1"/>
</dbReference>
<dbReference type="Proteomes" id="UP001054902">
    <property type="component" value="Unassembled WGS sequence"/>
</dbReference>
<feature type="compositionally biased region" description="Acidic residues" evidence="6">
    <location>
        <begin position="86"/>
        <end position="128"/>
    </location>
</feature>
<accession>A0AAD3D2Q4</accession>
<evidence type="ECO:0000313" key="8">
    <source>
        <dbReference type="Proteomes" id="UP001054902"/>
    </source>
</evidence>
<evidence type="ECO:0000256" key="6">
    <source>
        <dbReference type="SAM" id="MobiDB-lite"/>
    </source>
</evidence>
<dbReference type="EMBL" id="BLLK01000049">
    <property type="protein sequence ID" value="GFH55465.1"/>
    <property type="molecule type" value="Genomic_DNA"/>
</dbReference>
<evidence type="ECO:0000256" key="5">
    <source>
        <dbReference type="ARBA" id="ARBA00023242"/>
    </source>
</evidence>
<keyword evidence="3" id="KW-0690">Ribosome biogenesis</keyword>
<feature type="region of interest" description="Disordered" evidence="6">
    <location>
        <begin position="254"/>
        <end position="383"/>
    </location>
</feature>
<protein>
    <submittedName>
        <fullName evidence="7">rRNA-processing protein EBP2</fullName>
    </submittedName>
</protein>
<evidence type="ECO:0000256" key="3">
    <source>
        <dbReference type="ARBA" id="ARBA00022517"/>
    </source>
</evidence>
<dbReference type="PANTHER" id="PTHR13028:SF0">
    <property type="entry name" value="RRNA-PROCESSING PROTEIN EBP2-RELATED"/>
    <property type="match status" value="1"/>
</dbReference>
<comment type="subcellular location">
    <subcellularLocation>
        <location evidence="1">Nucleus</location>
        <location evidence="1">Nucleolus</location>
    </subcellularLocation>
</comment>
<gene>
    <name evidence="7" type="ORF">CTEN210_11941</name>
</gene>
<evidence type="ECO:0000256" key="4">
    <source>
        <dbReference type="ARBA" id="ARBA00023054"/>
    </source>
</evidence>
<feature type="region of interest" description="Disordered" evidence="6">
    <location>
        <begin position="1"/>
        <end position="60"/>
    </location>
</feature>